<evidence type="ECO:0000256" key="2">
    <source>
        <dbReference type="ARBA" id="ARBA00022448"/>
    </source>
</evidence>
<evidence type="ECO:0000259" key="5">
    <source>
        <dbReference type="PROSITE" id="PS50893"/>
    </source>
</evidence>
<dbReference type="InterPro" id="IPR017871">
    <property type="entry name" value="ABC_transporter-like_CS"/>
</dbReference>
<dbReference type="AlphaFoldDB" id="A0A838BGF9"/>
<dbReference type="RefSeq" id="WP_181062165.1">
    <property type="nucleotide sequence ID" value="NZ_JACDTY010000039.1"/>
</dbReference>
<dbReference type="CDD" id="cd03293">
    <property type="entry name" value="ABC_NrtD_SsuB_transporters"/>
    <property type="match status" value="1"/>
</dbReference>
<evidence type="ECO:0000256" key="1">
    <source>
        <dbReference type="ARBA" id="ARBA00005417"/>
    </source>
</evidence>
<dbReference type="SMART" id="SM00382">
    <property type="entry name" value="AAA"/>
    <property type="match status" value="1"/>
</dbReference>
<comment type="similarity">
    <text evidence="1">Belongs to the ABC transporter superfamily.</text>
</comment>
<dbReference type="PROSITE" id="PS50893">
    <property type="entry name" value="ABC_TRANSPORTER_2"/>
    <property type="match status" value="1"/>
</dbReference>
<dbReference type="Gene3D" id="3.40.50.300">
    <property type="entry name" value="P-loop containing nucleotide triphosphate hydrolases"/>
    <property type="match status" value="1"/>
</dbReference>
<name>A0A838BGF9_9HYPH</name>
<evidence type="ECO:0000313" key="7">
    <source>
        <dbReference type="Proteomes" id="UP000558284"/>
    </source>
</evidence>
<dbReference type="Pfam" id="PF00005">
    <property type="entry name" value="ABC_tran"/>
    <property type="match status" value="1"/>
</dbReference>
<dbReference type="InterPro" id="IPR003439">
    <property type="entry name" value="ABC_transporter-like_ATP-bd"/>
</dbReference>
<evidence type="ECO:0000313" key="6">
    <source>
        <dbReference type="EMBL" id="MBA1145273.1"/>
    </source>
</evidence>
<dbReference type="PANTHER" id="PTHR42788:SF2">
    <property type="entry name" value="ABC TRANSPORTER ATP-BINDING PROTEIN"/>
    <property type="match status" value="1"/>
</dbReference>
<keyword evidence="3" id="KW-0547">Nucleotide-binding</keyword>
<keyword evidence="7" id="KW-1185">Reference proteome</keyword>
<proteinExistence type="inferred from homology"/>
<dbReference type="GO" id="GO:0016887">
    <property type="term" value="F:ATP hydrolysis activity"/>
    <property type="evidence" value="ECO:0007669"/>
    <property type="project" value="InterPro"/>
</dbReference>
<dbReference type="PANTHER" id="PTHR42788">
    <property type="entry name" value="TAURINE IMPORT ATP-BINDING PROTEIN-RELATED"/>
    <property type="match status" value="1"/>
</dbReference>
<dbReference type="EMBL" id="JACDTY010000039">
    <property type="protein sequence ID" value="MBA1145273.1"/>
    <property type="molecule type" value="Genomic_DNA"/>
</dbReference>
<evidence type="ECO:0000256" key="3">
    <source>
        <dbReference type="ARBA" id="ARBA00022741"/>
    </source>
</evidence>
<evidence type="ECO:0000256" key="4">
    <source>
        <dbReference type="ARBA" id="ARBA00022840"/>
    </source>
</evidence>
<dbReference type="Proteomes" id="UP000558284">
    <property type="component" value="Unassembled WGS sequence"/>
</dbReference>
<keyword evidence="2" id="KW-0813">Transport</keyword>
<dbReference type="PROSITE" id="PS00211">
    <property type="entry name" value="ABC_TRANSPORTER_1"/>
    <property type="match status" value="1"/>
</dbReference>
<keyword evidence="4 6" id="KW-0067">ATP-binding</keyword>
<dbReference type="InterPro" id="IPR050166">
    <property type="entry name" value="ABC_transporter_ATP-bind"/>
</dbReference>
<comment type="caution">
    <text evidence="6">The sequence shown here is derived from an EMBL/GenBank/DDBJ whole genome shotgun (WGS) entry which is preliminary data.</text>
</comment>
<reference evidence="6 7" key="1">
    <citation type="submission" date="2020-07" db="EMBL/GenBank/DDBJ databases">
        <title>Definition of the novel symbiovar canariense within Mesorhizobium novociceri, a new species of genus Mesorhizobium nodulating Cicer canariense in the Caldera de Taburiente National Park (La Palma, Canary Islands).</title>
        <authorList>
            <person name="Leon-Barrios M."/>
            <person name="Perez-Yepez J."/>
            <person name="Flores-Felix J.D."/>
            <person name="Ramirez-Baena M.H."/>
            <person name="Pulido-Suarez L."/>
            <person name="Igual J.M."/>
            <person name="Velazquez E."/>
            <person name="Peix A."/>
        </authorList>
    </citation>
    <scope>NUCLEOTIDE SEQUENCE [LARGE SCALE GENOMIC DNA]</scope>
    <source>
        <strain evidence="6 7">CCANP35</strain>
    </source>
</reference>
<sequence>MKRLELRDISKSFGALEVLAGISLHVAAGEFVSILGPSGAGKSTLFQLLTGALKGEGDMRFDGAPLDGSPFAFMPQRDALMPWRRVIDNVTLGLEVQGVSRRAAREQVAPLFAEFGLAGFERSWPAELSGGMRQRAALLRTVVQQRDMLLLDEPFGALDALTRAAMQRWLEGMWRRHRWTALLITHDVREAVYLSDRIYLMSARPARIISEIAVPLQRPRTTGSDAARQAAALEADILDTLLNPGVDRASFPQTAQRRSS</sequence>
<dbReference type="SUPFAM" id="SSF52540">
    <property type="entry name" value="P-loop containing nucleoside triphosphate hydrolases"/>
    <property type="match status" value="1"/>
</dbReference>
<dbReference type="InterPro" id="IPR027417">
    <property type="entry name" value="P-loop_NTPase"/>
</dbReference>
<dbReference type="InterPro" id="IPR003593">
    <property type="entry name" value="AAA+_ATPase"/>
</dbReference>
<feature type="domain" description="ABC transporter" evidence="5">
    <location>
        <begin position="4"/>
        <end position="228"/>
    </location>
</feature>
<gene>
    <name evidence="6" type="ORF">H0241_34480</name>
</gene>
<accession>A0A838BGF9</accession>
<protein>
    <submittedName>
        <fullName evidence="6">ABC transporter ATP-binding protein</fullName>
    </submittedName>
</protein>
<dbReference type="GO" id="GO:0005524">
    <property type="term" value="F:ATP binding"/>
    <property type="evidence" value="ECO:0007669"/>
    <property type="project" value="UniProtKB-KW"/>
</dbReference>
<organism evidence="6 7">
    <name type="scientific">Mesorhizobium neociceri</name>
    <dbReference type="NCBI Taxonomy" id="1307853"/>
    <lineage>
        <taxon>Bacteria</taxon>
        <taxon>Pseudomonadati</taxon>
        <taxon>Pseudomonadota</taxon>
        <taxon>Alphaproteobacteria</taxon>
        <taxon>Hyphomicrobiales</taxon>
        <taxon>Phyllobacteriaceae</taxon>
        <taxon>Mesorhizobium</taxon>
    </lineage>
</organism>